<dbReference type="GO" id="GO:0005737">
    <property type="term" value="C:cytoplasm"/>
    <property type="evidence" value="ECO:0007669"/>
    <property type="project" value="InterPro"/>
</dbReference>
<dbReference type="PRINTS" id="PR00785">
    <property type="entry name" value="NCTRNSLOCATR"/>
</dbReference>
<dbReference type="SUPFAM" id="SSF55785">
    <property type="entry name" value="PYP-like sensor domain (PAS domain)"/>
    <property type="match status" value="2"/>
</dbReference>
<dbReference type="GO" id="GO:0005634">
    <property type="term" value="C:nucleus"/>
    <property type="evidence" value="ECO:0007669"/>
    <property type="project" value="UniProtKB-SubCell"/>
</dbReference>
<evidence type="ECO:0000259" key="9">
    <source>
        <dbReference type="PROSITE" id="PS50112"/>
    </source>
</evidence>
<name>A0A5S6QBD5_TRIMR</name>
<dbReference type="InterPro" id="IPR011598">
    <property type="entry name" value="bHLH_dom"/>
</dbReference>
<dbReference type="GO" id="GO:0003677">
    <property type="term" value="F:DNA binding"/>
    <property type="evidence" value="ECO:0007669"/>
    <property type="project" value="UniProtKB-KW"/>
</dbReference>
<dbReference type="PANTHER" id="PTHR23042">
    <property type="entry name" value="CIRCADIAN PROTEIN CLOCK/ARNT/BMAL/PAS"/>
    <property type="match status" value="1"/>
</dbReference>
<reference evidence="12" key="1">
    <citation type="submission" date="2019-12" db="UniProtKB">
        <authorList>
            <consortium name="WormBaseParasite"/>
        </authorList>
    </citation>
    <scope>IDENTIFICATION</scope>
</reference>
<dbReference type="PROSITE" id="PS50112">
    <property type="entry name" value="PAS"/>
    <property type="match status" value="2"/>
</dbReference>
<keyword evidence="2" id="KW-0677">Repeat</keyword>
<dbReference type="Pfam" id="PF14598">
    <property type="entry name" value="PAS_11"/>
    <property type="match status" value="1"/>
</dbReference>
<feature type="compositionally biased region" description="Basic and acidic residues" evidence="8">
    <location>
        <begin position="99"/>
        <end position="113"/>
    </location>
</feature>
<feature type="region of interest" description="Disordered" evidence="8">
    <location>
        <begin position="90"/>
        <end position="113"/>
    </location>
</feature>
<protein>
    <recommendedName>
        <fullName evidence="7">Aryl hydrocarbon receptor nuclear translocator homolog</fullName>
    </recommendedName>
</protein>
<dbReference type="AlphaFoldDB" id="A0A5S6QBD5"/>
<dbReference type="Pfam" id="PF00989">
    <property type="entry name" value="PAS"/>
    <property type="match status" value="1"/>
</dbReference>
<evidence type="ECO:0000256" key="1">
    <source>
        <dbReference type="ARBA" id="ARBA00004123"/>
    </source>
</evidence>
<dbReference type="InterPro" id="IPR013767">
    <property type="entry name" value="PAS_fold"/>
</dbReference>
<dbReference type="CDD" id="cd00130">
    <property type="entry name" value="PAS"/>
    <property type="match status" value="2"/>
</dbReference>
<sequence length="651" mass="73758">MCIRLSYLKGPQLHTRAIRHVWEHSEWPNTSPAPNEHTFGHVYTGDDVHVVKVREPLRCLSLREAPSGPIASQQRKDQRTLRVPVAMSMNSGEPSEATLTEKERCARENHSEIERRRRNKMTHYINELADMVPQCAGLGRRPDKLTILRMAVSHMKAIRSCEGCCDSSYRPSFLTDQELKHLVLEAANGFMFVVGCESGKVLFVADSVYPVLNLTQAECIGHSIYDIVHPEDVDKIREQLSNFDSATLNRVLDFKTGTVKKETSPAVNRIHMTSRRGFMCRMKLGQRETNSFHFSRLSDRRPIFNYNGNQYVVVHCTGYVKRSLPQGLEECTDPSTEQPYCQERCLICIGRLQISSMPVGPSVGQSSQQFTVRFSEEGKFTFVDGSVYAILGYKPHELIGFYWWDKVHPEDQATVRDLFAQVLKLKDQTVCILNRFRSKYDEWVSLRSSTWTFFNPFSEEFEFVIGTHTCVSYVGDGKALAKEVEQSAEGCSVVSSDFIPNYRTGPTNSSINPVTSSQWFAGTPSEQEGYAYGQPLRHTNPSYALDTSVRNDVSGVHNLFTQREYPSPAFPQVDIDGIGSQNVVLASQSEEWNVNYLPENLQLSTAPKYATAPCNQMQPSTPLSNSWWTSQRNDVTYDRGLISIGERYIPQ</sequence>
<dbReference type="SMART" id="SM00091">
    <property type="entry name" value="PAS"/>
    <property type="match status" value="2"/>
</dbReference>
<dbReference type="Gene3D" id="3.30.450.20">
    <property type="entry name" value="PAS domain"/>
    <property type="match status" value="2"/>
</dbReference>
<dbReference type="SMART" id="SM00353">
    <property type="entry name" value="HLH"/>
    <property type="match status" value="1"/>
</dbReference>
<feature type="domain" description="PAS" evidence="9">
    <location>
        <begin position="176"/>
        <end position="255"/>
    </location>
</feature>
<evidence type="ECO:0000256" key="2">
    <source>
        <dbReference type="ARBA" id="ARBA00022737"/>
    </source>
</evidence>
<feature type="domain" description="PAS" evidence="9">
    <location>
        <begin position="375"/>
        <end position="426"/>
    </location>
</feature>
<proteinExistence type="predicted"/>
<dbReference type="GO" id="GO:0045944">
    <property type="term" value="P:positive regulation of transcription by RNA polymerase II"/>
    <property type="evidence" value="ECO:0007669"/>
    <property type="project" value="UniProtKB-ARBA"/>
</dbReference>
<keyword evidence="6" id="KW-0539">Nucleus</keyword>
<dbReference type="FunFam" id="4.10.280.10:FF:000011">
    <property type="entry name" value="Aryl hydrocarbon receptor nuclear translocator 2"/>
    <property type="match status" value="1"/>
</dbReference>
<dbReference type="InterPro" id="IPR035965">
    <property type="entry name" value="PAS-like_dom_sf"/>
</dbReference>
<dbReference type="CDD" id="cd18947">
    <property type="entry name" value="bHLH-PAS_ARNT"/>
    <property type="match status" value="1"/>
</dbReference>
<evidence type="ECO:0000256" key="6">
    <source>
        <dbReference type="ARBA" id="ARBA00023242"/>
    </source>
</evidence>
<dbReference type="NCBIfam" id="TIGR00229">
    <property type="entry name" value="sensory_box"/>
    <property type="match status" value="1"/>
</dbReference>
<dbReference type="STRING" id="70415.A0A5S6QBD5"/>
<evidence type="ECO:0000256" key="5">
    <source>
        <dbReference type="ARBA" id="ARBA00023163"/>
    </source>
</evidence>
<dbReference type="Gene3D" id="4.10.280.10">
    <property type="entry name" value="Helix-loop-helix DNA-binding domain"/>
    <property type="match status" value="1"/>
</dbReference>
<keyword evidence="3" id="KW-0805">Transcription regulation</keyword>
<evidence type="ECO:0000313" key="11">
    <source>
        <dbReference type="Proteomes" id="UP000046395"/>
    </source>
</evidence>
<dbReference type="InterPro" id="IPR000014">
    <property type="entry name" value="PAS"/>
</dbReference>
<comment type="subcellular location">
    <subcellularLocation>
        <location evidence="1">Nucleus</location>
    </subcellularLocation>
</comment>
<organism evidence="11 12">
    <name type="scientific">Trichuris muris</name>
    <name type="common">Mouse whipworm</name>
    <dbReference type="NCBI Taxonomy" id="70415"/>
    <lineage>
        <taxon>Eukaryota</taxon>
        <taxon>Metazoa</taxon>
        <taxon>Ecdysozoa</taxon>
        <taxon>Nematoda</taxon>
        <taxon>Enoplea</taxon>
        <taxon>Dorylaimia</taxon>
        <taxon>Trichinellida</taxon>
        <taxon>Trichuridae</taxon>
        <taxon>Trichuris</taxon>
    </lineage>
</organism>
<dbReference type="GO" id="GO:0005667">
    <property type="term" value="C:transcription regulator complex"/>
    <property type="evidence" value="ECO:0007669"/>
    <property type="project" value="InterPro"/>
</dbReference>
<dbReference type="InterPro" id="IPR050933">
    <property type="entry name" value="Circadian_TF"/>
</dbReference>
<dbReference type="InterPro" id="IPR036638">
    <property type="entry name" value="HLH_DNA-bd_sf"/>
</dbReference>
<evidence type="ECO:0000256" key="4">
    <source>
        <dbReference type="ARBA" id="ARBA00023125"/>
    </source>
</evidence>
<dbReference type="SUPFAM" id="SSF47459">
    <property type="entry name" value="HLH, helix-loop-helix DNA-binding domain"/>
    <property type="match status" value="1"/>
</dbReference>
<evidence type="ECO:0000256" key="3">
    <source>
        <dbReference type="ARBA" id="ARBA00023015"/>
    </source>
</evidence>
<evidence type="ECO:0000313" key="12">
    <source>
        <dbReference type="WBParaSite" id="TMUE_1000004410.1"/>
    </source>
</evidence>
<dbReference type="GO" id="GO:0003700">
    <property type="term" value="F:DNA-binding transcription factor activity"/>
    <property type="evidence" value="ECO:0007669"/>
    <property type="project" value="InterPro"/>
</dbReference>
<dbReference type="Pfam" id="PF00010">
    <property type="entry name" value="HLH"/>
    <property type="match status" value="1"/>
</dbReference>
<keyword evidence="11" id="KW-1185">Reference proteome</keyword>
<dbReference type="PROSITE" id="PS50888">
    <property type="entry name" value="BHLH"/>
    <property type="match status" value="1"/>
</dbReference>
<feature type="domain" description="BHLH" evidence="10">
    <location>
        <begin position="105"/>
        <end position="158"/>
    </location>
</feature>
<keyword evidence="4" id="KW-0238">DNA-binding</keyword>
<evidence type="ECO:0000256" key="7">
    <source>
        <dbReference type="ARBA" id="ARBA00073216"/>
    </source>
</evidence>
<dbReference type="GO" id="GO:0046983">
    <property type="term" value="F:protein dimerization activity"/>
    <property type="evidence" value="ECO:0007669"/>
    <property type="project" value="InterPro"/>
</dbReference>
<evidence type="ECO:0000259" key="10">
    <source>
        <dbReference type="PROSITE" id="PS50888"/>
    </source>
</evidence>
<dbReference type="Proteomes" id="UP000046395">
    <property type="component" value="Unassembled WGS sequence"/>
</dbReference>
<dbReference type="InterPro" id="IPR001067">
    <property type="entry name" value="Nuc_translocat"/>
</dbReference>
<keyword evidence="5" id="KW-0804">Transcription</keyword>
<accession>A0A5S6QBD5</accession>
<dbReference type="WBParaSite" id="TMUE_1000004410.1">
    <property type="protein sequence ID" value="TMUE_1000004410.1"/>
    <property type="gene ID" value="WBGene00298943"/>
</dbReference>
<evidence type="ECO:0000256" key="8">
    <source>
        <dbReference type="SAM" id="MobiDB-lite"/>
    </source>
</evidence>